<dbReference type="PANTHER" id="PTHR36173:SF2">
    <property type="entry name" value="RIBONUCLEASE VAPC16"/>
    <property type="match status" value="1"/>
</dbReference>
<dbReference type="InterPro" id="IPR041705">
    <property type="entry name" value="PIN_Sll0205"/>
</dbReference>
<dbReference type="Proteomes" id="UP000270411">
    <property type="component" value="Chromosome 1"/>
</dbReference>
<dbReference type="InterPro" id="IPR052919">
    <property type="entry name" value="TA_system_RNase"/>
</dbReference>
<reference evidence="3" key="1">
    <citation type="submission" date="2018-11" db="EMBL/GenBank/DDBJ databases">
        <title>FDA dAtabase for Regulatory Grade micrObial Sequences (FDA-ARGOS): Supporting development and validation of Infectious Disease Dx tests.</title>
        <authorList>
            <person name="Goldberg B."/>
            <person name="Campos J."/>
            <person name="Tallon L."/>
            <person name="Sadzewicz L."/>
            <person name="Zhao X."/>
            <person name="Vavikolanu K."/>
            <person name="Mehta A."/>
            <person name="Aluvathingal J."/>
            <person name="Nadendla S."/>
            <person name="Geyer C."/>
            <person name="Nandy P."/>
            <person name="Yan Y."/>
            <person name="Sichtig H."/>
        </authorList>
    </citation>
    <scope>NUCLEOTIDE SEQUENCE [LARGE SCALE GENOMIC DNA]</scope>
    <source>
        <strain evidence="3">FDAARGOS_614</strain>
    </source>
</reference>
<organism evidence="2 3">
    <name type="scientific">Cupriavidus pauculus</name>
    <dbReference type="NCBI Taxonomy" id="82633"/>
    <lineage>
        <taxon>Bacteria</taxon>
        <taxon>Pseudomonadati</taxon>
        <taxon>Pseudomonadota</taxon>
        <taxon>Betaproteobacteria</taxon>
        <taxon>Burkholderiales</taxon>
        <taxon>Burkholderiaceae</taxon>
        <taxon>Cupriavidus</taxon>
    </lineage>
</organism>
<dbReference type="OrthoDB" id="9798990at2"/>
<dbReference type="RefSeq" id="WP_124682840.1">
    <property type="nucleotide sequence ID" value="NZ_CP033969.1"/>
</dbReference>
<dbReference type="PANTHER" id="PTHR36173">
    <property type="entry name" value="RIBONUCLEASE VAPC16-RELATED"/>
    <property type="match status" value="1"/>
</dbReference>
<proteinExistence type="predicted"/>
<sequence>MRLLLDTHIALWAATAAPQLSQAAARLIDDPANEIHVSTVSLWEIGIKAGLGKLPLTATQASAMFDLCGYQSLALAKSHARTLDGLAMNADHKDPFDRMLVAQALTEGMTLLTADAKMMAYRPTARLV</sequence>
<evidence type="ECO:0000313" key="3">
    <source>
        <dbReference type="Proteomes" id="UP000270411"/>
    </source>
</evidence>
<evidence type="ECO:0000259" key="1">
    <source>
        <dbReference type="Pfam" id="PF01850"/>
    </source>
</evidence>
<dbReference type="Gene3D" id="3.40.50.1010">
    <property type="entry name" value="5'-nuclease"/>
    <property type="match status" value="1"/>
</dbReference>
<gene>
    <name evidence="2" type="ORF">EHF44_05605</name>
</gene>
<dbReference type="Pfam" id="PF01850">
    <property type="entry name" value="PIN"/>
    <property type="match status" value="1"/>
</dbReference>
<dbReference type="EMBL" id="CP033969">
    <property type="protein sequence ID" value="AZG12957.1"/>
    <property type="molecule type" value="Genomic_DNA"/>
</dbReference>
<feature type="domain" description="PIN" evidence="1">
    <location>
        <begin position="4"/>
        <end position="118"/>
    </location>
</feature>
<dbReference type="KEGG" id="cpau:EHF44_05605"/>
<accession>A0A3G8GXS2</accession>
<protein>
    <submittedName>
        <fullName evidence="2">Type II toxin-antitoxin system VapC family toxin</fullName>
    </submittedName>
</protein>
<dbReference type="SUPFAM" id="SSF88723">
    <property type="entry name" value="PIN domain-like"/>
    <property type="match status" value="1"/>
</dbReference>
<dbReference type="InterPro" id="IPR002716">
    <property type="entry name" value="PIN_dom"/>
</dbReference>
<dbReference type="AlphaFoldDB" id="A0A3G8GXS2"/>
<name>A0A3G8GXS2_9BURK</name>
<evidence type="ECO:0000313" key="2">
    <source>
        <dbReference type="EMBL" id="AZG12957.1"/>
    </source>
</evidence>
<dbReference type="CDD" id="cd09872">
    <property type="entry name" value="PIN_Sll0205-like"/>
    <property type="match status" value="1"/>
</dbReference>
<dbReference type="InterPro" id="IPR029060">
    <property type="entry name" value="PIN-like_dom_sf"/>
</dbReference>